<comment type="caution">
    <text evidence="1">The sequence shown here is derived from an EMBL/GenBank/DDBJ whole genome shotgun (WGS) entry which is preliminary data.</text>
</comment>
<evidence type="ECO:0000313" key="1">
    <source>
        <dbReference type="EMBL" id="EWS78048.1"/>
    </source>
</evidence>
<sequence>MAVRYNAKRTGEACRLTKELLFAYRSKIYKDLMHDGCNKPMVQQRLKSLKMKEQQGNCPLCNEAPPE</sequence>
<dbReference type="Proteomes" id="UP000020406">
    <property type="component" value="Unassembled WGS sequence"/>
</dbReference>
<dbReference type="EMBL" id="JDSQ01000011">
    <property type="protein sequence ID" value="EWS78048.1"/>
    <property type="molecule type" value="Genomic_DNA"/>
</dbReference>
<evidence type="ECO:0000313" key="2">
    <source>
        <dbReference type="Proteomes" id="UP000020406"/>
    </source>
</evidence>
<dbReference type="KEGG" id="xtw:AB672_05850"/>
<organism evidence="1 2">
    <name type="scientific">Xylella taiwanensis</name>
    <dbReference type="NCBI Taxonomy" id="1444770"/>
    <lineage>
        <taxon>Bacteria</taxon>
        <taxon>Pseudomonadati</taxon>
        <taxon>Pseudomonadota</taxon>
        <taxon>Gammaproteobacteria</taxon>
        <taxon>Lysobacterales</taxon>
        <taxon>Lysobacteraceae</taxon>
        <taxon>Xylella</taxon>
    </lineage>
</organism>
<name>Z9JJC4_9GAMM</name>
<protein>
    <submittedName>
        <fullName evidence="1">Uncharacterized protein</fullName>
    </submittedName>
</protein>
<proteinExistence type="predicted"/>
<gene>
    <name evidence="1" type="ORF">AF72_07690</name>
</gene>
<reference evidence="1 2" key="1">
    <citation type="journal article" date="2014" name="Genome Announc.">
        <title>Draft Genome Sequence of Xylella fastidiosa Pear Leaf Scorch Strain in Taiwan.</title>
        <authorList>
            <person name="Su C.C."/>
            <person name="Deng W.L."/>
            <person name="Jan F.J."/>
            <person name="Chang C.J."/>
            <person name="Huang H."/>
            <person name="Chen J."/>
        </authorList>
    </citation>
    <scope>NUCLEOTIDE SEQUENCE [LARGE SCALE GENOMIC DNA]</scope>
    <source>
        <strain evidence="1 2">PLS229</strain>
    </source>
</reference>
<dbReference type="AlphaFoldDB" id="Z9JJC4"/>
<accession>Z9JJC4</accession>